<proteinExistence type="predicted"/>
<comment type="caution">
    <text evidence="2">The sequence shown here is derived from an EMBL/GenBank/DDBJ whole genome shotgun (WGS) entry which is preliminary data.</text>
</comment>
<sequence>MRIHGIAKVDLVFYPLRLTLSSNKAPDEELMDTDVPIPDASTHAPSQPASIVDPELWNALRSVYEKSSATTDSCRRDAFLKRDHDDHPNDGSLSKGEKTSEQPQQQDYNTWVEIPIIIEDEMIPKDKTLELLNEFQIVDKQKDLITPKQDTLVFYGPQRNTDESPRYWYNKDLFYLKNRNTKETKEIEKRLKHRKKMKRQESSVNGRPVLHWESFMKARQE</sequence>
<feature type="region of interest" description="Disordered" evidence="1">
    <location>
        <begin position="77"/>
        <end position="107"/>
    </location>
</feature>
<dbReference type="AlphaFoldDB" id="A0A6L2LQQ3"/>
<protein>
    <submittedName>
        <fullName evidence="2">Uncharacterized protein</fullName>
    </submittedName>
</protein>
<dbReference type="EMBL" id="BKCJ010004947">
    <property type="protein sequence ID" value="GEU64008.1"/>
    <property type="molecule type" value="Genomic_DNA"/>
</dbReference>
<accession>A0A6L2LQQ3</accession>
<evidence type="ECO:0000313" key="2">
    <source>
        <dbReference type="EMBL" id="GEU64008.1"/>
    </source>
</evidence>
<name>A0A6L2LQQ3_TANCI</name>
<gene>
    <name evidence="2" type="ORF">Tci_035986</name>
</gene>
<feature type="compositionally biased region" description="Basic and acidic residues" evidence="1">
    <location>
        <begin position="77"/>
        <end position="100"/>
    </location>
</feature>
<feature type="region of interest" description="Disordered" evidence="1">
    <location>
        <begin position="27"/>
        <end position="50"/>
    </location>
</feature>
<evidence type="ECO:0000256" key="1">
    <source>
        <dbReference type="SAM" id="MobiDB-lite"/>
    </source>
</evidence>
<organism evidence="2">
    <name type="scientific">Tanacetum cinerariifolium</name>
    <name type="common">Dalmatian daisy</name>
    <name type="synonym">Chrysanthemum cinerariifolium</name>
    <dbReference type="NCBI Taxonomy" id="118510"/>
    <lineage>
        <taxon>Eukaryota</taxon>
        <taxon>Viridiplantae</taxon>
        <taxon>Streptophyta</taxon>
        <taxon>Embryophyta</taxon>
        <taxon>Tracheophyta</taxon>
        <taxon>Spermatophyta</taxon>
        <taxon>Magnoliopsida</taxon>
        <taxon>eudicotyledons</taxon>
        <taxon>Gunneridae</taxon>
        <taxon>Pentapetalae</taxon>
        <taxon>asterids</taxon>
        <taxon>campanulids</taxon>
        <taxon>Asterales</taxon>
        <taxon>Asteraceae</taxon>
        <taxon>Asteroideae</taxon>
        <taxon>Anthemideae</taxon>
        <taxon>Anthemidinae</taxon>
        <taxon>Tanacetum</taxon>
    </lineage>
</organism>
<reference evidence="2" key="1">
    <citation type="journal article" date="2019" name="Sci. Rep.">
        <title>Draft genome of Tanacetum cinerariifolium, the natural source of mosquito coil.</title>
        <authorList>
            <person name="Yamashiro T."/>
            <person name="Shiraishi A."/>
            <person name="Satake H."/>
            <person name="Nakayama K."/>
        </authorList>
    </citation>
    <scope>NUCLEOTIDE SEQUENCE</scope>
</reference>